<evidence type="ECO:0000313" key="2">
    <source>
        <dbReference type="EMBL" id="KAK1355888.1"/>
    </source>
</evidence>
<dbReference type="EMBL" id="JAUIZM010000011">
    <property type="protein sequence ID" value="KAK1355888.1"/>
    <property type="molecule type" value="Genomic_DNA"/>
</dbReference>
<keyword evidence="3" id="KW-1185">Reference proteome</keyword>
<protein>
    <recommendedName>
        <fullName evidence="1">NADH:ubiquinone oxidoreductase 30kDa subunit domain-containing protein</fullName>
    </recommendedName>
</protein>
<sequence>MFGVSSINHPDLRRISTYYGFEGHPLFSESPAGPPTTSLRPEGRGSVIPNSPILFQIPVTIRLNERDDRQMIARLNKFEILDQMSEHGKHVLPKSRPQGEIKVRAEEGIALKQKNHLKSHLHPDSASFKLANELSEPTTDRPGTLTHFKL</sequence>
<comment type="caution">
    <text evidence="2">The sequence shown here is derived from an EMBL/GenBank/DDBJ whole genome shotgun (WGS) entry which is preliminary data.</text>
</comment>
<evidence type="ECO:0000259" key="1">
    <source>
        <dbReference type="Pfam" id="PF00329"/>
    </source>
</evidence>
<reference evidence="2" key="1">
    <citation type="submission" date="2023-02" db="EMBL/GenBank/DDBJ databases">
        <title>Genome of toxic invasive species Heracleum sosnowskyi carries increased number of genes despite the absence of recent whole-genome duplications.</title>
        <authorList>
            <person name="Schelkunov M."/>
            <person name="Shtratnikova V."/>
            <person name="Makarenko M."/>
            <person name="Klepikova A."/>
            <person name="Omelchenko D."/>
            <person name="Novikova G."/>
            <person name="Obukhova E."/>
            <person name="Bogdanov V."/>
            <person name="Penin A."/>
            <person name="Logacheva M."/>
        </authorList>
    </citation>
    <scope>NUCLEOTIDE SEQUENCE</scope>
    <source>
        <strain evidence="2">Hsosn_3</strain>
        <tissue evidence="2">Leaf</tissue>
    </source>
</reference>
<organism evidence="2 3">
    <name type="scientific">Heracleum sosnowskyi</name>
    <dbReference type="NCBI Taxonomy" id="360622"/>
    <lineage>
        <taxon>Eukaryota</taxon>
        <taxon>Viridiplantae</taxon>
        <taxon>Streptophyta</taxon>
        <taxon>Embryophyta</taxon>
        <taxon>Tracheophyta</taxon>
        <taxon>Spermatophyta</taxon>
        <taxon>Magnoliopsida</taxon>
        <taxon>eudicotyledons</taxon>
        <taxon>Gunneridae</taxon>
        <taxon>Pentapetalae</taxon>
        <taxon>asterids</taxon>
        <taxon>campanulids</taxon>
        <taxon>Apiales</taxon>
        <taxon>Apiaceae</taxon>
        <taxon>Apioideae</taxon>
        <taxon>apioid superclade</taxon>
        <taxon>Tordylieae</taxon>
        <taxon>Tordyliinae</taxon>
        <taxon>Heracleum</taxon>
    </lineage>
</organism>
<dbReference type="Proteomes" id="UP001237642">
    <property type="component" value="Unassembled WGS sequence"/>
</dbReference>
<gene>
    <name evidence="2" type="ORF">POM88_049144</name>
</gene>
<evidence type="ECO:0000313" key="3">
    <source>
        <dbReference type="Proteomes" id="UP001237642"/>
    </source>
</evidence>
<feature type="domain" description="NADH:ubiquinone oxidoreductase 30kDa subunit" evidence="1">
    <location>
        <begin position="1"/>
        <end position="31"/>
    </location>
</feature>
<dbReference type="Pfam" id="PF00329">
    <property type="entry name" value="Complex1_30kDa"/>
    <property type="match status" value="1"/>
</dbReference>
<reference evidence="2" key="2">
    <citation type="submission" date="2023-05" db="EMBL/GenBank/DDBJ databases">
        <authorList>
            <person name="Schelkunov M.I."/>
        </authorList>
    </citation>
    <scope>NUCLEOTIDE SEQUENCE</scope>
    <source>
        <strain evidence="2">Hsosn_3</strain>
        <tissue evidence="2">Leaf</tissue>
    </source>
</reference>
<dbReference type="InterPro" id="IPR001268">
    <property type="entry name" value="NADH_UbQ_OxRdtase_30kDa_su"/>
</dbReference>
<proteinExistence type="predicted"/>
<dbReference type="InterPro" id="IPR037232">
    <property type="entry name" value="NADH_quin_OxRdtase_su_C/D-like"/>
</dbReference>
<accession>A0AAD8GXQ1</accession>
<dbReference type="SUPFAM" id="SSF143243">
    <property type="entry name" value="Nqo5-like"/>
    <property type="match status" value="1"/>
</dbReference>
<name>A0AAD8GXQ1_9APIA</name>
<dbReference type="GO" id="GO:0008137">
    <property type="term" value="F:NADH dehydrogenase (ubiquinone) activity"/>
    <property type="evidence" value="ECO:0007669"/>
    <property type="project" value="InterPro"/>
</dbReference>
<dbReference type="AlphaFoldDB" id="A0AAD8GXQ1"/>